<gene>
    <name evidence="3" type="ORF">Q7X28_15530</name>
</gene>
<feature type="region of interest" description="Disordered" evidence="1">
    <location>
        <begin position="1"/>
        <end position="48"/>
    </location>
</feature>
<sequence>MTTPETTESETQSQPSPIPSVPQGTPGHDWRAGLPAAQPPGAQQPWRRLGPGNRGWVVAVTVIALVILGVASLFAVGIGSVSSAFTAKGVVVLDPSQFSATQRGCSGEGVASGVEEGGTITFQDGDTQFDAQLGPGTLKQGRCQVPFNLSTVDSSTSRTYSVTVGGVRGTPVSGDELMSGNTVVVYVAPR</sequence>
<feature type="compositionally biased region" description="Low complexity" evidence="1">
    <location>
        <begin position="32"/>
        <end position="45"/>
    </location>
</feature>
<feature type="transmembrane region" description="Helical" evidence="2">
    <location>
        <begin position="56"/>
        <end position="78"/>
    </location>
</feature>
<evidence type="ECO:0000313" key="3">
    <source>
        <dbReference type="EMBL" id="MDP0399336.1"/>
    </source>
</evidence>
<evidence type="ECO:0000256" key="2">
    <source>
        <dbReference type="SAM" id="Phobius"/>
    </source>
</evidence>
<evidence type="ECO:0000256" key="1">
    <source>
        <dbReference type="SAM" id="MobiDB-lite"/>
    </source>
</evidence>
<accession>A0AA90SRX4</accession>
<name>A0AA90SRX4_9ACTN</name>
<evidence type="ECO:0000313" key="4">
    <source>
        <dbReference type="Proteomes" id="UP001178281"/>
    </source>
</evidence>
<feature type="compositionally biased region" description="Low complexity" evidence="1">
    <location>
        <begin position="1"/>
        <end position="15"/>
    </location>
</feature>
<comment type="caution">
    <text evidence="3">The sequence shown here is derived from an EMBL/GenBank/DDBJ whole genome shotgun (WGS) entry which is preliminary data.</text>
</comment>
<dbReference type="EMBL" id="JAUTIX010000006">
    <property type="protein sequence ID" value="MDP0399336.1"/>
    <property type="molecule type" value="Genomic_DNA"/>
</dbReference>
<proteinExistence type="predicted"/>
<keyword evidence="4" id="KW-1185">Reference proteome</keyword>
<dbReference type="Proteomes" id="UP001178281">
    <property type="component" value="Unassembled WGS sequence"/>
</dbReference>
<organism evidence="3 4">
    <name type="scientific">Tsukamurella strandjordii</name>
    <dbReference type="NCBI Taxonomy" id="147577"/>
    <lineage>
        <taxon>Bacteria</taxon>
        <taxon>Bacillati</taxon>
        <taxon>Actinomycetota</taxon>
        <taxon>Actinomycetes</taxon>
        <taxon>Mycobacteriales</taxon>
        <taxon>Tsukamurellaceae</taxon>
        <taxon>Tsukamurella</taxon>
    </lineage>
</organism>
<dbReference type="RefSeq" id="WP_305112012.1">
    <property type="nucleotide sequence ID" value="NZ_JAUTIX010000006.1"/>
</dbReference>
<keyword evidence="2" id="KW-0472">Membrane</keyword>
<keyword evidence="2" id="KW-0812">Transmembrane</keyword>
<dbReference type="AlphaFoldDB" id="A0AA90SRX4"/>
<reference evidence="3" key="1">
    <citation type="submission" date="2023-08" db="EMBL/GenBank/DDBJ databases">
        <title>The draft genome of Tsukamurella strandjordii strain 050030.</title>
        <authorList>
            <person name="Zhao F."/>
            <person name="Feng Y."/>
            <person name="Zong Z."/>
        </authorList>
    </citation>
    <scope>NUCLEOTIDE SEQUENCE</scope>
    <source>
        <strain evidence="3">050030</strain>
    </source>
</reference>
<keyword evidence="2" id="KW-1133">Transmembrane helix</keyword>
<protein>
    <submittedName>
        <fullName evidence="3">Uncharacterized protein</fullName>
    </submittedName>
</protein>